<evidence type="ECO:0000313" key="4">
    <source>
        <dbReference type="Proteomes" id="UP000673691"/>
    </source>
</evidence>
<dbReference type="Proteomes" id="UP000673691">
    <property type="component" value="Unassembled WGS sequence"/>
</dbReference>
<sequence>MEAYVLLGKGVPEGRTAYVLAKEPPAISKPETWMLINPVTGDCYGQTDAHCPLREIGCVFNSKNIWLNVHAYADPARVNFFGITRSRAEWHPFFDKFGNAEPAATVQVRDLAYREVALKVLKELERQIDRTLTAKIEQWRGRHTTKWNRLCSKTFAGLLTYFEPAVTVARPPSYSYSPTTVTTAASSSYGAAAVAGDTAAEEAHYRELQRLRGAYRVAGFPLHQSFTDVDSVVEAVHATDVFSVEDPQAEFALAVACNGYPCDVVSVWVYVASLTPLKHVRW</sequence>
<keyword evidence="4" id="KW-1185">Reference proteome</keyword>
<dbReference type="InterPro" id="IPR056288">
    <property type="entry name" value="CEP76_C"/>
</dbReference>
<organism evidence="3 4">
    <name type="scientific">Olpidium bornovanus</name>
    <dbReference type="NCBI Taxonomy" id="278681"/>
    <lineage>
        <taxon>Eukaryota</taxon>
        <taxon>Fungi</taxon>
        <taxon>Fungi incertae sedis</taxon>
        <taxon>Olpidiomycota</taxon>
        <taxon>Olpidiomycotina</taxon>
        <taxon>Olpidiomycetes</taxon>
        <taxon>Olpidiales</taxon>
        <taxon>Olpidiaceae</taxon>
        <taxon>Olpidium</taxon>
    </lineage>
</organism>
<dbReference type="GO" id="GO:1904491">
    <property type="term" value="P:protein localization to ciliary transition zone"/>
    <property type="evidence" value="ECO:0007669"/>
    <property type="project" value="TreeGrafter"/>
</dbReference>
<gene>
    <name evidence="3" type="ORF">BJ554DRAFT_4986</name>
</gene>
<evidence type="ECO:0000259" key="2">
    <source>
        <dbReference type="Pfam" id="PF24656"/>
    </source>
</evidence>
<proteinExistence type="predicted"/>
<dbReference type="PANTHER" id="PTHR20837">
    <property type="entry name" value="CENTROSOMAL PROTEIN-RELATED"/>
    <property type="match status" value="1"/>
</dbReference>
<feature type="domain" description="CEP76/DRC7 peptidase-like" evidence="2">
    <location>
        <begin position="1"/>
        <end position="93"/>
    </location>
</feature>
<dbReference type="InterPro" id="IPR052434">
    <property type="entry name" value="Tectonic-like_complex_comp"/>
</dbReference>
<name>A0A8H7ZK18_9FUNG</name>
<comment type="caution">
    <text evidence="3">The sequence shown here is derived from an EMBL/GenBank/DDBJ whole genome shotgun (WGS) entry which is preliminary data.</text>
</comment>
<protein>
    <submittedName>
        <fullName evidence="3">Uncharacterized protein</fullName>
    </submittedName>
</protein>
<reference evidence="3 4" key="1">
    <citation type="journal article" name="Sci. Rep.">
        <title>Genome-scale phylogenetic analyses confirm Olpidium as the closest living zoosporic fungus to the non-flagellated, terrestrial fungi.</title>
        <authorList>
            <person name="Chang Y."/>
            <person name="Rochon D."/>
            <person name="Sekimoto S."/>
            <person name="Wang Y."/>
            <person name="Chovatia M."/>
            <person name="Sandor L."/>
            <person name="Salamov A."/>
            <person name="Grigoriev I.V."/>
            <person name="Stajich J.E."/>
            <person name="Spatafora J.W."/>
        </authorList>
    </citation>
    <scope>NUCLEOTIDE SEQUENCE [LARGE SCALE GENOMIC DNA]</scope>
    <source>
        <strain evidence="3">S191</strain>
    </source>
</reference>
<evidence type="ECO:0000313" key="3">
    <source>
        <dbReference type="EMBL" id="KAG5455563.1"/>
    </source>
</evidence>
<dbReference type="AlphaFoldDB" id="A0A8H7ZK18"/>
<accession>A0A8H7ZK18</accession>
<dbReference type="InterPro" id="IPR056290">
    <property type="entry name" value="CEPT76/DRC7_peptidase-like_dom"/>
</dbReference>
<dbReference type="PANTHER" id="PTHR20837:SF0">
    <property type="entry name" value="COILED-COIL AND C2 DOMAIN-CONTAINING PROTEIN 2A"/>
    <property type="match status" value="1"/>
</dbReference>
<dbReference type="GO" id="GO:1905515">
    <property type="term" value="P:non-motile cilium assembly"/>
    <property type="evidence" value="ECO:0007669"/>
    <property type="project" value="TreeGrafter"/>
</dbReference>
<dbReference type="EMBL" id="JAEFCI010013171">
    <property type="protein sequence ID" value="KAG5455563.1"/>
    <property type="molecule type" value="Genomic_DNA"/>
</dbReference>
<feature type="domain" description="Centrosomal protein of 76 kDa C-terminal" evidence="1">
    <location>
        <begin position="217"/>
        <end position="272"/>
    </location>
</feature>
<evidence type="ECO:0000259" key="1">
    <source>
        <dbReference type="Pfam" id="PF24652"/>
    </source>
</evidence>
<dbReference type="OrthoDB" id="2162143at2759"/>
<dbReference type="Pfam" id="PF24652">
    <property type="entry name" value="CEP76_C"/>
    <property type="match status" value="1"/>
</dbReference>
<dbReference type="Pfam" id="PF24656">
    <property type="entry name" value="CEPT76_peptidase"/>
    <property type="match status" value="1"/>
</dbReference>
<dbReference type="GO" id="GO:0035869">
    <property type="term" value="C:ciliary transition zone"/>
    <property type="evidence" value="ECO:0007669"/>
    <property type="project" value="TreeGrafter"/>
</dbReference>